<evidence type="ECO:0000313" key="3">
    <source>
        <dbReference type="Proteomes" id="UP000275777"/>
    </source>
</evidence>
<evidence type="ECO:0000313" key="2">
    <source>
        <dbReference type="EMBL" id="VEB42603.1"/>
    </source>
</evidence>
<dbReference type="Proteomes" id="UP000275777">
    <property type="component" value="Chromosome"/>
</dbReference>
<accession>A0A3S4HM44</accession>
<proteinExistence type="predicted"/>
<dbReference type="AlphaFoldDB" id="A0A3S4HM44"/>
<organism evidence="2 3">
    <name type="scientific">Chromobacterium violaceum</name>
    <dbReference type="NCBI Taxonomy" id="536"/>
    <lineage>
        <taxon>Bacteria</taxon>
        <taxon>Pseudomonadati</taxon>
        <taxon>Pseudomonadota</taxon>
        <taxon>Betaproteobacteria</taxon>
        <taxon>Neisseriales</taxon>
        <taxon>Chromobacteriaceae</taxon>
        <taxon>Chromobacterium</taxon>
    </lineage>
</organism>
<protein>
    <submittedName>
        <fullName evidence="2">Uncharacterized protein</fullName>
    </submittedName>
</protein>
<name>A0A3S4HM44_CHRVL</name>
<reference evidence="2 3" key="1">
    <citation type="submission" date="2018-12" db="EMBL/GenBank/DDBJ databases">
        <authorList>
            <consortium name="Pathogen Informatics"/>
        </authorList>
    </citation>
    <scope>NUCLEOTIDE SEQUENCE [LARGE SCALE GENOMIC DNA]</scope>
    <source>
        <strain evidence="2 3">NCTC9695</strain>
    </source>
</reference>
<gene>
    <name evidence="2" type="ORF">NCTC9695_03053</name>
</gene>
<dbReference type="EMBL" id="LR134182">
    <property type="protein sequence ID" value="VEB42603.1"/>
    <property type="molecule type" value="Genomic_DNA"/>
</dbReference>
<sequence length="68" mass="6875">MSSSAPDNIAAKPEAVSNPASTQPAAVNDWPKVKGTRAKPTTPLAMPAMACQLICPDGSARLTGSPAQ</sequence>
<feature type="region of interest" description="Disordered" evidence="1">
    <location>
        <begin position="1"/>
        <end position="43"/>
    </location>
</feature>
<evidence type="ECO:0000256" key="1">
    <source>
        <dbReference type="SAM" id="MobiDB-lite"/>
    </source>
</evidence>